<dbReference type="OrthoDB" id="2569184at2"/>
<name>A0A3D9V586_THECX</name>
<gene>
    <name evidence="1" type="ORF">DFJ64_2353</name>
</gene>
<dbReference type="SUPFAM" id="SSF51445">
    <property type="entry name" value="(Trans)glycosidases"/>
    <property type="match status" value="1"/>
</dbReference>
<proteinExistence type="predicted"/>
<sequence>MPNERAQDSSSSGAMGGWQTNRRHLLRLGALGTGLLMASSLGSGGRTAHATTKASVNRPRILDGDRYPIGLWVAPPPSETTVERYAEIAAAGFTFVIGIDGCGGFCAPGETTTAENAAMLNAAWANDLLAIVFDTRISNVHVHPRDQWRQVIADVLREYEAYPAFAGFDLRDEPHASLFPQLGGINDIVRELDPSVLGYVNLFPTYASPEQLGTSTYQEHLDRYVTEAHPDFISFDHYPLLGPSPTIRGDYFHNWVLVRDRALRSGLPTWVFILACEHYGYRLPTEAELLWQVNVSLAYGCKGIQYFTYWTPPLPGFYQALVTVDGQLTPLYYAAQRVNNDHLQPVGRQLLPLTSESVTHAGETSPPMGVEVFTGDDWVASTSGSPVILGRFHDGKHQNLRWLLVTNRAFDAAATTTLSLRPRVSAVFEFDPARERFVPVRTVGGPEDRSFTVDLAPGAARLYRLHTNQRDAHHVGA</sequence>
<dbReference type="AlphaFoldDB" id="A0A3D9V586"/>
<evidence type="ECO:0000313" key="1">
    <source>
        <dbReference type="EMBL" id="REF36918.1"/>
    </source>
</evidence>
<dbReference type="PROSITE" id="PS51318">
    <property type="entry name" value="TAT"/>
    <property type="match status" value="1"/>
</dbReference>
<dbReference type="EMBL" id="QTUC01000001">
    <property type="protein sequence ID" value="REF36918.1"/>
    <property type="molecule type" value="Genomic_DNA"/>
</dbReference>
<dbReference type="RefSeq" id="WP_115850466.1">
    <property type="nucleotide sequence ID" value="NZ_QTUC01000001.1"/>
</dbReference>
<accession>A0A3D9V586</accession>
<evidence type="ECO:0000313" key="2">
    <source>
        <dbReference type="Proteomes" id="UP000256485"/>
    </source>
</evidence>
<dbReference type="InterPro" id="IPR017853">
    <property type="entry name" value="GH"/>
</dbReference>
<dbReference type="Gene3D" id="3.20.20.80">
    <property type="entry name" value="Glycosidases"/>
    <property type="match status" value="1"/>
</dbReference>
<dbReference type="InterPro" id="IPR006311">
    <property type="entry name" value="TAT_signal"/>
</dbReference>
<dbReference type="Proteomes" id="UP000256485">
    <property type="component" value="Unassembled WGS sequence"/>
</dbReference>
<comment type="caution">
    <text evidence="1">The sequence shown here is derived from an EMBL/GenBank/DDBJ whole genome shotgun (WGS) entry which is preliminary data.</text>
</comment>
<protein>
    <recommendedName>
        <fullName evidence="3">Glycoside hydrolase family 42 N-terminal domain-containing protein</fullName>
    </recommendedName>
</protein>
<organism evidence="1 2">
    <name type="scientific">Thermasporomyces composti</name>
    <dbReference type="NCBI Taxonomy" id="696763"/>
    <lineage>
        <taxon>Bacteria</taxon>
        <taxon>Bacillati</taxon>
        <taxon>Actinomycetota</taxon>
        <taxon>Actinomycetes</taxon>
        <taxon>Propionibacteriales</taxon>
        <taxon>Nocardioidaceae</taxon>
        <taxon>Thermasporomyces</taxon>
    </lineage>
</organism>
<reference evidence="1 2" key="1">
    <citation type="submission" date="2018-08" db="EMBL/GenBank/DDBJ databases">
        <title>Sequencing the genomes of 1000 actinobacteria strains.</title>
        <authorList>
            <person name="Klenk H.-P."/>
        </authorList>
    </citation>
    <scope>NUCLEOTIDE SEQUENCE [LARGE SCALE GENOMIC DNA]</scope>
    <source>
        <strain evidence="1 2">DSM 22891</strain>
    </source>
</reference>
<evidence type="ECO:0008006" key="3">
    <source>
        <dbReference type="Google" id="ProtNLM"/>
    </source>
</evidence>
<keyword evidence="2" id="KW-1185">Reference proteome</keyword>